<evidence type="ECO:0000313" key="9">
    <source>
        <dbReference type="Proteomes" id="UP000199514"/>
    </source>
</evidence>
<evidence type="ECO:0000256" key="5">
    <source>
        <dbReference type="SAM" id="SignalP"/>
    </source>
</evidence>
<keyword evidence="3 4" id="KW-0378">Hydrolase</keyword>
<dbReference type="Pfam" id="PF17189">
    <property type="entry name" value="Glyco_hydro_30C"/>
    <property type="match status" value="1"/>
</dbReference>
<dbReference type="SUPFAM" id="SSF51011">
    <property type="entry name" value="Glycosyl hydrolase domain"/>
    <property type="match status" value="1"/>
</dbReference>
<dbReference type="AlphaFoldDB" id="A0A1I1E6B8"/>
<reference evidence="8 9" key="1">
    <citation type="submission" date="2016-10" db="EMBL/GenBank/DDBJ databases">
        <authorList>
            <person name="de Groot N.N."/>
        </authorList>
    </citation>
    <scope>NUCLEOTIDE SEQUENCE [LARGE SCALE GENOMIC DNA]</scope>
    <source>
        <strain evidence="8 9">DSM 6793</strain>
    </source>
</reference>
<dbReference type="InterPro" id="IPR033453">
    <property type="entry name" value="Glyco_hydro_30_TIM-barrel"/>
</dbReference>
<dbReference type="InterPro" id="IPR001139">
    <property type="entry name" value="Glyco_hydro_30"/>
</dbReference>
<keyword evidence="4" id="KW-0326">Glycosidase</keyword>
<protein>
    <submittedName>
        <fullName evidence="8">Glucosylceramidase</fullName>
    </submittedName>
</protein>
<evidence type="ECO:0000256" key="2">
    <source>
        <dbReference type="ARBA" id="ARBA00022729"/>
    </source>
</evidence>
<keyword evidence="2 5" id="KW-0732">Signal</keyword>
<dbReference type="PANTHER" id="PTHR11069">
    <property type="entry name" value="GLUCOSYLCERAMIDASE"/>
    <property type="match status" value="1"/>
</dbReference>
<feature type="chain" id="PRO_5011606223" evidence="5">
    <location>
        <begin position="21"/>
        <end position="483"/>
    </location>
</feature>
<organism evidence="8 9">
    <name type="scientific">Flexibacter flexilis DSM 6793</name>
    <dbReference type="NCBI Taxonomy" id="927664"/>
    <lineage>
        <taxon>Bacteria</taxon>
        <taxon>Pseudomonadati</taxon>
        <taxon>Bacteroidota</taxon>
        <taxon>Cytophagia</taxon>
        <taxon>Cytophagales</taxon>
        <taxon>Flexibacteraceae</taxon>
        <taxon>Flexibacter</taxon>
    </lineage>
</organism>
<evidence type="ECO:0000259" key="7">
    <source>
        <dbReference type="Pfam" id="PF17189"/>
    </source>
</evidence>
<dbReference type="GO" id="GO:0004348">
    <property type="term" value="F:glucosylceramidase activity"/>
    <property type="evidence" value="ECO:0007669"/>
    <property type="project" value="InterPro"/>
</dbReference>
<dbReference type="Pfam" id="PF02055">
    <property type="entry name" value="Glyco_hydro_30"/>
    <property type="match status" value="1"/>
</dbReference>
<evidence type="ECO:0000256" key="1">
    <source>
        <dbReference type="ARBA" id="ARBA00005382"/>
    </source>
</evidence>
<comment type="similarity">
    <text evidence="1 4">Belongs to the glycosyl hydrolase 30 family.</text>
</comment>
<evidence type="ECO:0000256" key="4">
    <source>
        <dbReference type="RuleBase" id="RU361188"/>
    </source>
</evidence>
<dbReference type="PROSITE" id="PS51257">
    <property type="entry name" value="PROKAR_LIPOPROTEIN"/>
    <property type="match status" value="1"/>
</dbReference>
<proteinExistence type="inferred from homology"/>
<dbReference type="PRINTS" id="PR00843">
    <property type="entry name" value="GLHYDRLASE30"/>
</dbReference>
<gene>
    <name evidence="8" type="ORF">SAMN05421780_101656</name>
</gene>
<evidence type="ECO:0000259" key="6">
    <source>
        <dbReference type="Pfam" id="PF02055"/>
    </source>
</evidence>
<dbReference type="InterPro" id="IPR033452">
    <property type="entry name" value="GH30_C"/>
</dbReference>
<accession>A0A1I1E6B8</accession>
<dbReference type="STRING" id="927664.SAMN05421780_101656"/>
<name>A0A1I1E6B8_9BACT</name>
<dbReference type="Gene3D" id="2.60.40.1180">
    <property type="entry name" value="Golgi alpha-mannosidase II"/>
    <property type="match status" value="1"/>
</dbReference>
<dbReference type="RefSeq" id="WP_177199820.1">
    <property type="nucleotide sequence ID" value="NZ_FOLE01000001.1"/>
</dbReference>
<dbReference type="Gene3D" id="3.20.20.80">
    <property type="entry name" value="Glycosidases"/>
    <property type="match status" value="1"/>
</dbReference>
<dbReference type="SUPFAM" id="SSF51445">
    <property type="entry name" value="(Trans)glycosidases"/>
    <property type="match status" value="1"/>
</dbReference>
<feature type="signal peptide" evidence="5">
    <location>
        <begin position="1"/>
        <end position="20"/>
    </location>
</feature>
<dbReference type="InterPro" id="IPR017853">
    <property type="entry name" value="GH"/>
</dbReference>
<feature type="domain" description="Glycosyl hydrolase family 30 beta sandwich" evidence="7">
    <location>
        <begin position="419"/>
        <end position="480"/>
    </location>
</feature>
<sequence length="483" mass="53249">MKNVCLSALAIAAFLTSATACKKGGDSPTAVVEPTKTEPTVSVWVTTGNQSELLKKRSDIGFAKNLTGDFVTIDTAQHFQQIDGIGAAMTGSSAYLFSKKLTTAQRDAIMKELFTTNGIGISYLRLTIGASDFSLKDFSYNDLQEGQTDPNQQQFSMAEEQTDLLPMLKKVKAVSSEVKMMGSPWSPPAWMKTNNSFIQGEVKTEHYQAFANYLAKYVKTMEAEGLPLHAITIENEPQNRDAGYMSMIMSAEQQRDFIKNNLGPTFVNQNITTKILTWDHNWDKPEYPMTILQDPDAAQYVAGSAFHGYGGEPEAMSTVHNAYPEKGLYFTEISGGDWSPDFSGNLMWHMEKVLLGTMKNWSKSVIYWNLALDENHGPKNKGCGDCRGVITIPSSGNGKIIRNVEYYLLGHTAKFIRPGAYRVSSEGLTDSNIKYLAFVNPDGSKVVVALNKGNADKAVNFKSGARTFRYVLPANGVTTLTWK</sequence>
<feature type="domain" description="Glycosyl hydrolase family 30 TIM-barrel" evidence="6">
    <location>
        <begin position="82"/>
        <end position="416"/>
    </location>
</feature>
<keyword evidence="9" id="KW-1185">Reference proteome</keyword>
<dbReference type="GO" id="GO:0016020">
    <property type="term" value="C:membrane"/>
    <property type="evidence" value="ECO:0007669"/>
    <property type="project" value="GOC"/>
</dbReference>
<dbReference type="Proteomes" id="UP000199514">
    <property type="component" value="Unassembled WGS sequence"/>
</dbReference>
<evidence type="ECO:0000256" key="3">
    <source>
        <dbReference type="ARBA" id="ARBA00022801"/>
    </source>
</evidence>
<dbReference type="EMBL" id="FOLE01000001">
    <property type="protein sequence ID" value="SFB82681.1"/>
    <property type="molecule type" value="Genomic_DNA"/>
</dbReference>
<evidence type="ECO:0000313" key="8">
    <source>
        <dbReference type="EMBL" id="SFB82681.1"/>
    </source>
</evidence>
<dbReference type="InterPro" id="IPR013780">
    <property type="entry name" value="Glyco_hydro_b"/>
</dbReference>
<dbReference type="GO" id="GO:0006680">
    <property type="term" value="P:glucosylceramide catabolic process"/>
    <property type="evidence" value="ECO:0007669"/>
    <property type="project" value="TreeGrafter"/>
</dbReference>
<dbReference type="PANTHER" id="PTHR11069:SF23">
    <property type="entry name" value="LYSOSOMAL ACID GLUCOSYLCERAMIDASE"/>
    <property type="match status" value="1"/>
</dbReference>